<dbReference type="Gene3D" id="1.10.340.30">
    <property type="entry name" value="Hypothetical protein, domain 2"/>
    <property type="match status" value="1"/>
</dbReference>
<evidence type="ECO:0000256" key="8">
    <source>
        <dbReference type="ARBA" id="ARBA00022763"/>
    </source>
</evidence>
<dbReference type="AlphaFoldDB" id="A0A0V8QFH3"/>
<dbReference type="GO" id="GO:0006298">
    <property type="term" value="P:mismatch repair"/>
    <property type="evidence" value="ECO:0007669"/>
    <property type="project" value="TreeGrafter"/>
</dbReference>
<dbReference type="RefSeq" id="WP_058352766.1">
    <property type="nucleotide sequence ID" value="NZ_CABMMD010000154.1"/>
</dbReference>
<dbReference type="InterPro" id="IPR044298">
    <property type="entry name" value="MIG/MutY"/>
</dbReference>
<feature type="domain" description="HhH-GPD" evidence="15">
    <location>
        <begin position="40"/>
        <end position="191"/>
    </location>
</feature>
<dbReference type="CDD" id="cd00056">
    <property type="entry name" value="ENDO3c"/>
    <property type="match status" value="1"/>
</dbReference>
<proteinExistence type="inferred from homology"/>
<dbReference type="InterPro" id="IPR000445">
    <property type="entry name" value="HhH_motif"/>
</dbReference>
<dbReference type="SUPFAM" id="SSF48150">
    <property type="entry name" value="DNA-glycosylase"/>
    <property type="match status" value="1"/>
</dbReference>
<dbReference type="InterPro" id="IPR015797">
    <property type="entry name" value="NUDIX_hydrolase-like_dom_sf"/>
</dbReference>
<dbReference type="STRING" id="290052.ASU35_10515"/>
<keyword evidence="10 14" id="KW-0408">Iron</keyword>
<name>A0A0V8QFH3_9FIRM</name>
<organism evidence="16 17">
    <name type="scientific">Acetivibrio ethanolgignens</name>
    <dbReference type="NCBI Taxonomy" id="290052"/>
    <lineage>
        <taxon>Bacteria</taxon>
        <taxon>Bacillati</taxon>
        <taxon>Bacillota</taxon>
        <taxon>Clostridia</taxon>
        <taxon>Eubacteriales</taxon>
        <taxon>Oscillospiraceae</taxon>
        <taxon>Acetivibrio</taxon>
    </lineage>
</organism>
<dbReference type="GO" id="GO:0006284">
    <property type="term" value="P:base-excision repair"/>
    <property type="evidence" value="ECO:0007669"/>
    <property type="project" value="UniProtKB-UniRule"/>
</dbReference>
<dbReference type="Gene3D" id="1.10.1670.10">
    <property type="entry name" value="Helix-hairpin-Helix base-excision DNA repair enzymes (C-terminal)"/>
    <property type="match status" value="1"/>
</dbReference>
<dbReference type="EC" id="3.2.2.31" evidence="4 14"/>
<dbReference type="Pfam" id="PF00730">
    <property type="entry name" value="HhH-GPD"/>
    <property type="match status" value="1"/>
</dbReference>
<keyword evidence="7" id="KW-0479">Metal-binding</keyword>
<dbReference type="Proteomes" id="UP000054874">
    <property type="component" value="Unassembled WGS sequence"/>
</dbReference>
<dbReference type="InterPro" id="IPR005760">
    <property type="entry name" value="A/G_AdeGlyc_MutY"/>
</dbReference>
<keyword evidence="6" id="KW-0004">4Fe-4S</keyword>
<comment type="cofactor">
    <cofactor evidence="14">
        <name>[4Fe-4S] cluster</name>
        <dbReference type="ChEBI" id="CHEBI:49883"/>
    </cofactor>
    <text evidence="14">Binds 1 [4Fe-4S] cluster.</text>
</comment>
<sequence>MRYDYSQITKNLLSWYRENARVLPWRSNPKPYYVWISEIMLQQTRVEAVKEYFNRFIKELPDIEALARVEEDKLLKLWEGLGYYNRARNLKKAAIIVMEEFDGRLPADYDKLLTLPGIGSYTAGAISSIAYGIPVPAVDGNVLRVTKRLSAGYEDITKDSVKKEVFSELLEDMPKEEAGAFNQALMELGAVVCIPNGKPLCKSCPVAECCLACKQEVAMELPVKPAKKGRKIEEKTILVLEYQGKYALHKRGEKGLLAGLWEFPGLEGRLGIERIEKLLEEHQIEEYTMELLGEAKHIFSHVEWHMLGYGIRIDKECPEFENQEMFSELVWADREQLLGEYALPSAFRTYKEKL</sequence>
<dbReference type="GO" id="GO:0035485">
    <property type="term" value="F:adenine/guanine mispair binding"/>
    <property type="evidence" value="ECO:0007669"/>
    <property type="project" value="TreeGrafter"/>
</dbReference>
<reference evidence="16 17" key="1">
    <citation type="submission" date="2015-11" db="EMBL/GenBank/DDBJ databases">
        <title>Butyribacter intestini gen. nov., sp. nov., a butyric acid-producing bacterium of the family Lachnospiraceae isolated from the human faeces.</title>
        <authorList>
            <person name="Zou Y."/>
            <person name="Xue W."/>
            <person name="Luo G."/>
            <person name="Lv M."/>
        </authorList>
    </citation>
    <scope>NUCLEOTIDE SEQUENCE [LARGE SCALE GENOMIC DNA]</scope>
    <source>
        <strain evidence="16 17">ACET-33324</strain>
    </source>
</reference>
<gene>
    <name evidence="16" type="ORF">ASU35_10515</name>
</gene>
<dbReference type="Pfam" id="PF00633">
    <property type="entry name" value="HHH"/>
    <property type="match status" value="1"/>
</dbReference>
<comment type="catalytic activity">
    <reaction evidence="1 14">
        <text>Hydrolyzes free adenine bases from 7,8-dihydro-8-oxoguanine:adenine mismatched double-stranded DNA, leaving an apurinic site.</text>
        <dbReference type="EC" id="3.2.2.31"/>
    </reaction>
</comment>
<dbReference type="SMART" id="SM00478">
    <property type="entry name" value="ENDO3c"/>
    <property type="match status" value="1"/>
</dbReference>
<comment type="similarity">
    <text evidence="3 14">Belongs to the Nth/MutY family.</text>
</comment>
<keyword evidence="12" id="KW-0234">DNA repair</keyword>
<comment type="function">
    <text evidence="2">Adenine glycosylase active on G-A mispairs. MutY also corrects error-prone DNA synthesis past GO lesions which are due to the oxidatively damaged form of guanine: 7,8-dihydro-8-oxoguanine (8-oxo-dGTP).</text>
</comment>
<evidence type="ECO:0000256" key="2">
    <source>
        <dbReference type="ARBA" id="ARBA00002933"/>
    </source>
</evidence>
<dbReference type="PANTHER" id="PTHR42944">
    <property type="entry name" value="ADENINE DNA GLYCOSYLASE"/>
    <property type="match status" value="1"/>
</dbReference>
<evidence type="ECO:0000256" key="5">
    <source>
        <dbReference type="ARBA" id="ARBA00022023"/>
    </source>
</evidence>
<dbReference type="PROSITE" id="PS01155">
    <property type="entry name" value="ENDONUCLEASE_III_2"/>
    <property type="match status" value="1"/>
</dbReference>
<comment type="caution">
    <text evidence="16">The sequence shown here is derived from an EMBL/GenBank/DDBJ whole genome shotgun (WGS) entry which is preliminary data.</text>
</comment>
<dbReference type="OrthoDB" id="9802365at2"/>
<keyword evidence="11" id="KW-0411">Iron-sulfur</keyword>
<evidence type="ECO:0000256" key="6">
    <source>
        <dbReference type="ARBA" id="ARBA00022485"/>
    </source>
</evidence>
<evidence type="ECO:0000256" key="9">
    <source>
        <dbReference type="ARBA" id="ARBA00022801"/>
    </source>
</evidence>
<evidence type="ECO:0000256" key="10">
    <source>
        <dbReference type="ARBA" id="ARBA00023004"/>
    </source>
</evidence>
<dbReference type="GO" id="GO:0000701">
    <property type="term" value="F:purine-specific mismatch base pair DNA N-glycosylase activity"/>
    <property type="evidence" value="ECO:0007669"/>
    <property type="project" value="UniProtKB-EC"/>
</dbReference>
<dbReference type="FunFam" id="1.10.340.30:FF:000002">
    <property type="entry name" value="Adenine DNA glycosylase"/>
    <property type="match status" value="1"/>
</dbReference>
<evidence type="ECO:0000256" key="4">
    <source>
        <dbReference type="ARBA" id="ARBA00012045"/>
    </source>
</evidence>
<dbReference type="EMBL" id="LNAM01000154">
    <property type="protein sequence ID" value="KSV58982.1"/>
    <property type="molecule type" value="Genomic_DNA"/>
</dbReference>
<evidence type="ECO:0000259" key="15">
    <source>
        <dbReference type="SMART" id="SM00478"/>
    </source>
</evidence>
<dbReference type="Pfam" id="PF14815">
    <property type="entry name" value="NUDIX_4"/>
    <property type="match status" value="1"/>
</dbReference>
<dbReference type="CDD" id="cd03431">
    <property type="entry name" value="NUDIX_DNA_Glycosylase_C-MutY"/>
    <property type="match status" value="1"/>
</dbReference>
<dbReference type="InterPro" id="IPR029119">
    <property type="entry name" value="MutY_C"/>
</dbReference>
<dbReference type="SUPFAM" id="SSF55811">
    <property type="entry name" value="Nudix"/>
    <property type="match status" value="1"/>
</dbReference>
<evidence type="ECO:0000256" key="11">
    <source>
        <dbReference type="ARBA" id="ARBA00023014"/>
    </source>
</evidence>
<protein>
    <recommendedName>
        <fullName evidence="5 14">Adenine DNA glycosylase</fullName>
        <ecNumber evidence="4 14">3.2.2.31</ecNumber>
    </recommendedName>
</protein>
<keyword evidence="9" id="KW-0378">Hydrolase</keyword>
<evidence type="ECO:0000256" key="12">
    <source>
        <dbReference type="ARBA" id="ARBA00023204"/>
    </source>
</evidence>
<dbReference type="NCBIfam" id="TIGR01084">
    <property type="entry name" value="mutY"/>
    <property type="match status" value="1"/>
</dbReference>
<dbReference type="Gene3D" id="3.90.79.10">
    <property type="entry name" value="Nucleoside Triphosphate Pyrophosphohydrolase"/>
    <property type="match status" value="1"/>
</dbReference>
<dbReference type="InterPro" id="IPR011257">
    <property type="entry name" value="DNA_glycosylase"/>
</dbReference>
<keyword evidence="8 14" id="KW-0227">DNA damage</keyword>
<evidence type="ECO:0000313" key="17">
    <source>
        <dbReference type="Proteomes" id="UP000054874"/>
    </source>
</evidence>
<dbReference type="GO" id="GO:0034039">
    <property type="term" value="F:8-oxo-7,8-dihydroguanine DNA N-glycosylase activity"/>
    <property type="evidence" value="ECO:0007669"/>
    <property type="project" value="TreeGrafter"/>
</dbReference>
<dbReference type="InterPro" id="IPR003265">
    <property type="entry name" value="HhH-GPD_domain"/>
</dbReference>
<evidence type="ECO:0000256" key="7">
    <source>
        <dbReference type="ARBA" id="ARBA00022723"/>
    </source>
</evidence>
<dbReference type="InterPro" id="IPR023170">
    <property type="entry name" value="HhH_base_excis_C"/>
</dbReference>
<accession>A0A0V8QFH3</accession>
<keyword evidence="17" id="KW-1185">Reference proteome</keyword>
<evidence type="ECO:0000313" key="16">
    <source>
        <dbReference type="EMBL" id="KSV58982.1"/>
    </source>
</evidence>
<dbReference type="GO" id="GO:0046872">
    <property type="term" value="F:metal ion binding"/>
    <property type="evidence" value="ECO:0007669"/>
    <property type="project" value="UniProtKB-UniRule"/>
</dbReference>
<dbReference type="GO" id="GO:0051539">
    <property type="term" value="F:4 iron, 4 sulfur cluster binding"/>
    <property type="evidence" value="ECO:0007669"/>
    <property type="project" value="UniProtKB-UniRule"/>
</dbReference>
<keyword evidence="13 14" id="KW-0326">Glycosidase</keyword>
<dbReference type="PANTHER" id="PTHR42944:SF1">
    <property type="entry name" value="ADENINE DNA GLYCOSYLASE"/>
    <property type="match status" value="1"/>
</dbReference>
<dbReference type="GO" id="GO:0032357">
    <property type="term" value="F:oxidized purine DNA binding"/>
    <property type="evidence" value="ECO:0007669"/>
    <property type="project" value="TreeGrafter"/>
</dbReference>
<dbReference type="InterPro" id="IPR004036">
    <property type="entry name" value="Endonuclease-III-like_CS2"/>
</dbReference>
<evidence type="ECO:0000256" key="13">
    <source>
        <dbReference type="ARBA" id="ARBA00023295"/>
    </source>
</evidence>
<evidence type="ECO:0000256" key="3">
    <source>
        <dbReference type="ARBA" id="ARBA00008343"/>
    </source>
</evidence>
<evidence type="ECO:0000256" key="14">
    <source>
        <dbReference type="RuleBase" id="RU365096"/>
    </source>
</evidence>
<evidence type="ECO:0000256" key="1">
    <source>
        <dbReference type="ARBA" id="ARBA00000843"/>
    </source>
</evidence>